<dbReference type="Pfam" id="PF02738">
    <property type="entry name" value="MoCoBD_1"/>
    <property type="match status" value="1"/>
</dbReference>
<sequence length="764" mass="81722">MNAFGESQSIKRIEDVRFLTGEGRYVDDQIPEGALIAHFLRAPVAHAAITGIDTEAARAMPGVHAILTLADLEAAGMTPDLPAITVTNSDGTAAAAPPRRALARDKVRFVGEPVALILAETKAQALDAAEAVEVSYDELPAHLDIAPGGMALHPEAPENLAYDWSMGDAARVEAAFAGAAHRVTLTVEDNRVIVNSLEPRGATAEWRDGRLHLAFNGQGVWNHKDFLAKAFSTDPAQVRVTIPDVGGGFGMKNGPYPEQFALAGAAKITGRPCHWMSDRGEAMLTDNSGRDLVSTAELAFDADLRLIGYRVDILSNLGAYNSVFGQLIQSQLFSRVLTGVYDVQAAFIRARGIYTNTTQVDAYRGAGRPEAIYMLERAMDHAARELRVDPFTLRRRNFIAPAAFPYATATGETYDVGDFDRVLSRIESEADIAGFKARRAASEAAGKLRGLGLSYYLEAILGDPSEGATVEFTEAGGVNLYVGTQSNGQGHETVYAQFLSDRTGIPVDRIAVVQGDSDLIARGGGTGGSRSVTTQANATLVTVTKLVAAYADFLDEEMGSRPDFEDGRFRAAGSNLTPTLLEAAAMARTRGRDDLMRHSERMTLPGRSFPNGAHVAEVEIDPETGKLVLDRYTVTDDFGNLVHPQLAEGQVHGGVAQGFGQAVMEQVGFDETGQLLTGSFMDYALPRAKDMPMMRFTTEPVPSTANPLGMKGCGEAGTVGALAAISNAALDALWARGVRKVDMPLTPARIWGWLQHSGEGGEPR</sequence>
<dbReference type="Pfam" id="PF20256">
    <property type="entry name" value="MoCoBD_2"/>
    <property type="match status" value="1"/>
</dbReference>
<protein>
    <submittedName>
        <fullName evidence="4">Carbon monoxide dehydrogenase</fullName>
    </submittedName>
    <submittedName>
        <fullName evidence="5">Carbon-monoxide dehydrogenase large subunit</fullName>
    </submittedName>
</protein>
<dbReference type="GO" id="GO:0016491">
    <property type="term" value="F:oxidoreductase activity"/>
    <property type="evidence" value="ECO:0007669"/>
    <property type="project" value="UniProtKB-KW"/>
</dbReference>
<dbReference type="SUPFAM" id="SSF56003">
    <property type="entry name" value="Molybdenum cofactor-binding domain"/>
    <property type="match status" value="1"/>
</dbReference>
<evidence type="ECO:0000313" key="6">
    <source>
        <dbReference type="Proteomes" id="UP000199541"/>
    </source>
</evidence>
<keyword evidence="6" id="KW-1185">Reference proteome</keyword>
<dbReference type="PANTHER" id="PTHR11908:SF132">
    <property type="entry name" value="ALDEHYDE OXIDASE 1-RELATED"/>
    <property type="match status" value="1"/>
</dbReference>
<organism evidence="4 7">
    <name type="scientific">Allgaiera indica</name>
    <dbReference type="NCBI Taxonomy" id="765699"/>
    <lineage>
        <taxon>Bacteria</taxon>
        <taxon>Pseudomonadati</taxon>
        <taxon>Pseudomonadota</taxon>
        <taxon>Alphaproteobacteria</taxon>
        <taxon>Rhodobacterales</taxon>
        <taxon>Paracoccaceae</taxon>
        <taxon>Allgaiera</taxon>
    </lineage>
</organism>
<feature type="domain" description="Aldehyde oxidase/xanthine dehydrogenase a/b hammerhead" evidence="3">
    <location>
        <begin position="20"/>
        <end position="140"/>
    </location>
</feature>
<dbReference type="SMART" id="SM01008">
    <property type="entry name" value="Ald_Xan_dh_C"/>
    <property type="match status" value="1"/>
</dbReference>
<evidence type="ECO:0000256" key="1">
    <source>
        <dbReference type="ARBA" id="ARBA00022505"/>
    </source>
</evidence>
<dbReference type="InterPro" id="IPR008274">
    <property type="entry name" value="AldOxase/xan_DH_MoCoBD1"/>
</dbReference>
<dbReference type="GO" id="GO:0005506">
    <property type="term" value="F:iron ion binding"/>
    <property type="evidence" value="ECO:0007669"/>
    <property type="project" value="InterPro"/>
</dbReference>
<evidence type="ECO:0000313" key="5">
    <source>
        <dbReference type="EMBL" id="SDX40410.1"/>
    </source>
</evidence>
<dbReference type="EMBL" id="FNOB01000015">
    <property type="protein sequence ID" value="SDX40410.1"/>
    <property type="molecule type" value="Genomic_DNA"/>
</dbReference>
<dbReference type="PANTHER" id="PTHR11908">
    <property type="entry name" value="XANTHINE DEHYDROGENASE"/>
    <property type="match status" value="1"/>
</dbReference>
<reference evidence="4" key="1">
    <citation type="journal article" date="2014" name="Int. J. Syst. Evol. Microbiol.">
        <title>Complete genome sequence of Corynebacterium casei LMG S-19264T (=DSM 44701T), isolated from a smear-ripened cheese.</title>
        <authorList>
            <consortium name="US DOE Joint Genome Institute (JGI-PGF)"/>
            <person name="Walter F."/>
            <person name="Albersmeier A."/>
            <person name="Kalinowski J."/>
            <person name="Ruckert C."/>
        </authorList>
    </citation>
    <scope>NUCLEOTIDE SEQUENCE</scope>
    <source>
        <strain evidence="4">CGMCC 1.10859</strain>
    </source>
</reference>
<evidence type="ECO:0000259" key="3">
    <source>
        <dbReference type="SMART" id="SM01008"/>
    </source>
</evidence>
<dbReference type="Pfam" id="PF01315">
    <property type="entry name" value="Ald_Xan_dh_C"/>
    <property type="match status" value="1"/>
</dbReference>
<dbReference type="Proteomes" id="UP000634647">
    <property type="component" value="Unassembled WGS sequence"/>
</dbReference>
<dbReference type="Proteomes" id="UP000199541">
    <property type="component" value="Unassembled WGS sequence"/>
</dbReference>
<dbReference type="SUPFAM" id="SSF54665">
    <property type="entry name" value="CO dehydrogenase molybdoprotein N-domain-like"/>
    <property type="match status" value="1"/>
</dbReference>
<dbReference type="InterPro" id="IPR000674">
    <property type="entry name" value="Ald_Oxase/Xan_DH_a/b"/>
</dbReference>
<dbReference type="InterPro" id="IPR036856">
    <property type="entry name" value="Ald_Oxase/Xan_DH_a/b_sf"/>
</dbReference>
<dbReference type="AlphaFoldDB" id="A0AAN4UTV0"/>
<evidence type="ECO:0000313" key="4">
    <source>
        <dbReference type="EMBL" id="GHE04357.1"/>
    </source>
</evidence>
<proteinExistence type="predicted"/>
<dbReference type="InterPro" id="IPR016208">
    <property type="entry name" value="Ald_Oxase/xanthine_DH-like"/>
</dbReference>
<dbReference type="InterPro" id="IPR037165">
    <property type="entry name" value="AldOxase/xan_DH_Mopterin-bd_sf"/>
</dbReference>
<dbReference type="EMBL" id="BNAB01000016">
    <property type="protein sequence ID" value="GHE04357.1"/>
    <property type="molecule type" value="Genomic_DNA"/>
</dbReference>
<dbReference type="Gene3D" id="3.30.365.10">
    <property type="entry name" value="Aldehyde oxidase/xanthine dehydrogenase, molybdopterin binding domain"/>
    <property type="match status" value="4"/>
</dbReference>
<gene>
    <name evidence="4" type="ORF">GCM10008024_31280</name>
    <name evidence="5" type="ORF">SAMN05444006_11555</name>
</gene>
<evidence type="ECO:0000256" key="2">
    <source>
        <dbReference type="ARBA" id="ARBA00023002"/>
    </source>
</evidence>
<dbReference type="Gene3D" id="3.90.1170.50">
    <property type="entry name" value="Aldehyde oxidase/xanthine dehydrogenase, a/b hammerhead"/>
    <property type="match status" value="1"/>
</dbReference>
<name>A0AAN4UTV0_9RHOB</name>
<evidence type="ECO:0000313" key="7">
    <source>
        <dbReference type="Proteomes" id="UP000634647"/>
    </source>
</evidence>
<reference evidence="5 6" key="2">
    <citation type="submission" date="2016-10" db="EMBL/GenBank/DDBJ databases">
        <authorList>
            <person name="Varghese N."/>
            <person name="Submissions S."/>
        </authorList>
    </citation>
    <scope>NUCLEOTIDE SEQUENCE [LARGE SCALE GENOMIC DNA]</scope>
    <source>
        <strain evidence="5 6">DSM 24802</strain>
    </source>
</reference>
<dbReference type="RefSeq" id="WP_035837525.1">
    <property type="nucleotide sequence ID" value="NZ_BNAB01000016.1"/>
</dbReference>
<reference evidence="4" key="3">
    <citation type="submission" date="2023-06" db="EMBL/GenBank/DDBJ databases">
        <authorList>
            <person name="Sun Q."/>
            <person name="Zhou Y."/>
        </authorList>
    </citation>
    <scope>NUCLEOTIDE SEQUENCE</scope>
    <source>
        <strain evidence="4">CGMCC 1.10859</strain>
    </source>
</reference>
<keyword evidence="1" id="KW-0500">Molybdenum</keyword>
<accession>A0AAN4UTV0</accession>
<dbReference type="InterPro" id="IPR046867">
    <property type="entry name" value="AldOxase/xan_DH_MoCoBD2"/>
</dbReference>
<keyword evidence="2" id="KW-0560">Oxidoreductase</keyword>
<comment type="caution">
    <text evidence="4">The sequence shown here is derived from an EMBL/GenBank/DDBJ whole genome shotgun (WGS) entry which is preliminary data.</text>
</comment>